<protein>
    <submittedName>
        <fullName evidence="2">Uncharacterized protein</fullName>
    </submittedName>
</protein>
<evidence type="ECO:0000313" key="2">
    <source>
        <dbReference type="EMBL" id="KNZ54881.1"/>
    </source>
</evidence>
<sequence length="275" mass="29950">MGNLPRSRSSTGSISTLNHLPAPSTLLRPSDPESSKHHAGRRLSKVRNIISSTLTKSHSQYPLSSSNYTQTLPVSRPKVRRTISRSMIAPLQHLFGGDHHDETEMEDGQRYEHSQSWSMTLTKASTSKHHRRAATTLVYQPTLSDDDEEWDFRCQGMAPVIPARPSDEDTLSPDSAYSHSFLGIPGFMGGDTAFFHAAAAAASSFSSSSSSSSFTSCCSSPGPCPLPLRSLSADNTVKKQKISVDCISGPLNIWSPLLAPPTRRSRPQFSVQLNP</sequence>
<feature type="region of interest" description="Disordered" evidence="1">
    <location>
        <begin position="1"/>
        <end position="43"/>
    </location>
</feature>
<evidence type="ECO:0000256" key="1">
    <source>
        <dbReference type="SAM" id="MobiDB-lite"/>
    </source>
</evidence>
<dbReference type="VEuPathDB" id="FungiDB:VP01_2824g5"/>
<dbReference type="EMBL" id="LAVV01007751">
    <property type="protein sequence ID" value="KNZ54881.1"/>
    <property type="molecule type" value="Genomic_DNA"/>
</dbReference>
<organism evidence="2 3">
    <name type="scientific">Puccinia sorghi</name>
    <dbReference type="NCBI Taxonomy" id="27349"/>
    <lineage>
        <taxon>Eukaryota</taxon>
        <taxon>Fungi</taxon>
        <taxon>Dikarya</taxon>
        <taxon>Basidiomycota</taxon>
        <taxon>Pucciniomycotina</taxon>
        <taxon>Pucciniomycetes</taxon>
        <taxon>Pucciniales</taxon>
        <taxon>Pucciniaceae</taxon>
        <taxon>Puccinia</taxon>
    </lineage>
</organism>
<evidence type="ECO:0000313" key="3">
    <source>
        <dbReference type="Proteomes" id="UP000037035"/>
    </source>
</evidence>
<feature type="compositionally biased region" description="Polar residues" evidence="1">
    <location>
        <begin position="57"/>
        <end position="73"/>
    </location>
</feature>
<reference evidence="2 3" key="1">
    <citation type="submission" date="2015-08" db="EMBL/GenBank/DDBJ databases">
        <title>Next Generation Sequencing and Analysis of the Genome of Puccinia sorghi L Schw, the Causal Agent of Maize Common Rust.</title>
        <authorList>
            <person name="Rochi L."/>
            <person name="Burguener G."/>
            <person name="Darino M."/>
            <person name="Turjanski A."/>
            <person name="Kreff E."/>
            <person name="Dieguez M.J."/>
            <person name="Sacco F."/>
        </authorList>
    </citation>
    <scope>NUCLEOTIDE SEQUENCE [LARGE SCALE GENOMIC DNA]</scope>
    <source>
        <strain evidence="2 3">RO10H11247</strain>
    </source>
</reference>
<gene>
    <name evidence="2" type="ORF">VP01_2824g5</name>
</gene>
<dbReference type="OrthoDB" id="2503740at2759"/>
<accession>A0A0L6V2A0</accession>
<name>A0A0L6V2A0_9BASI</name>
<keyword evidence="3" id="KW-1185">Reference proteome</keyword>
<proteinExistence type="predicted"/>
<comment type="caution">
    <text evidence="2">The sequence shown here is derived from an EMBL/GenBank/DDBJ whole genome shotgun (WGS) entry which is preliminary data.</text>
</comment>
<dbReference type="AlphaFoldDB" id="A0A0L6V2A0"/>
<dbReference type="Proteomes" id="UP000037035">
    <property type="component" value="Unassembled WGS sequence"/>
</dbReference>
<feature type="region of interest" description="Disordered" evidence="1">
    <location>
        <begin position="57"/>
        <end position="76"/>
    </location>
</feature>
<feature type="compositionally biased region" description="Polar residues" evidence="1">
    <location>
        <begin position="1"/>
        <end position="18"/>
    </location>
</feature>